<gene>
    <name evidence="3" type="ORF">KDM87_17295</name>
</gene>
<dbReference type="Pfam" id="PF19190">
    <property type="entry name" value="BACON_2"/>
    <property type="match status" value="2"/>
</dbReference>
<name>A0ABS5H7D1_9BURK</name>
<dbReference type="RefSeq" id="WP_212680370.1">
    <property type="nucleotide sequence ID" value="NZ_JAGSPK010000008.1"/>
</dbReference>
<sequence>MLRQILLTFALLLLNGCGGGGSSSSTSSTPANNVTPTAPITFSQKVLNANVQSGTSGTVSIQADVNDRNIFAGASAIYVLVADTNKVLNGAVNLTALSNTQFSVTFITSSKLAPGKYSGNFEVHICKNTNCTSEFVPPLILPYEFNISPTPLTVSTKDATQITIRYGSPKPVTVQANVTSNTVDWSASSDAPWLELSNIKGTGPGSFEISISAKGLPVNTYNGKVTISTPDGQTFPLNYVLNVLPAFFSITSGLPSFNAINGETVPPQVISFERRQEFDSLVTNWTATSSADWLIASALSGKTPSSVSLYPNPSIGNLATGKYSAQFTVRAPNMQDFNVPVALTLTTPSLTSAQTYINFGGANGRDWSPQSLTFQLNTGTNSWPWKFTVLPPWLKSEVSGGKVNASGTSAKLLPDPLDLQKGTISAAVSISATINGDTVTLPVTANINIDQRKLLVSEYGVSFSSTPLGKALSRTIAVSDNFGRTLNWKAMTESNWLSVTTSGSTPSDKLMLTANPEKMADGLQEAIVTISSPTPGVEPVMVRVGAWKSNTPVPSLLKLSADYRNIVADKTRPYIYANNGGRDIDVFNVYTGTKVATLTSIYGNLSNMAVSPDGTTLYAINSSQKLVDVFNLMTMRYQKSLETDNGYYSGWDSKEFSLSLPLIAIRPNNVNVLVLGHGRAYVGENLNFKINQSLSATFAQIGAMEASSDGRILFTQNIGINPGTTTSIDVDYTTLFFGNLLLTKFTEGTTRGSISDAKIATNIDGSKLYTAADATNNCSVVNPKTMMVIGNLSTNNMYPNVVNTLNDGRVICGRSDSENGFNFWLYDSNGTPKKSYQMDALKARRFVVMPDSLMAAGLTTNPSITFINVAP</sequence>
<organism evidence="3 4">
    <name type="scientific">Undibacterium rivi</name>
    <dbReference type="NCBI Taxonomy" id="2828729"/>
    <lineage>
        <taxon>Bacteria</taxon>
        <taxon>Pseudomonadati</taxon>
        <taxon>Pseudomonadota</taxon>
        <taxon>Betaproteobacteria</taxon>
        <taxon>Burkholderiales</taxon>
        <taxon>Oxalobacteraceae</taxon>
        <taxon>Undibacterium</taxon>
    </lineage>
</organism>
<feature type="domain" description="BACON" evidence="2">
    <location>
        <begin position="176"/>
        <end position="213"/>
    </location>
</feature>
<dbReference type="Gene3D" id="2.60.40.10">
    <property type="entry name" value="Immunoglobulins"/>
    <property type="match status" value="1"/>
</dbReference>
<dbReference type="InterPro" id="IPR013783">
    <property type="entry name" value="Ig-like_fold"/>
</dbReference>
<evidence type="ECO:0000313" key="3">
    <source>
        <dbReference type="EMBL" id="MBR7794354.1"/>
    </source>
</evidence>
<feature type="domain" description="BACON" evidence="2">
    <location>
        <begin position="471"/>
        <end position="533"/>
    </location>
</feature>
<keyword evidence="4" id="KW-1185">Reference proteome</keyword>
<dbReference type="Gene3D" id="2.130.10.10">
    <property type="entry name" value="YVTN repeat-like/Quinoprotein amine dehydrogenase"/>
    <property type="match status" value="1"/>
</dbReference>
<evidence type="ECO:0000256" key="1">
    <source>
        <dbReference type="SAM" id="SignalP"/>
    </source>
</evidence>
<accession>A0ABS5H7D1</accession>
<dbReference type="InterPro" id="IPR024361">
    <property type="entry name" value="BACON"/>
</dbReference>
<comment type="caution">
    <text evidence="3">The sequence shown here is derived from an EMBL/GenBank/DDBJ whole genome shotgun (WGS) entry which is preliminary data.</text>
</comment>
<protein>
    <submittedName>
        <fullName evidence="3">BACON domain-containing protein</fullName>
    </submittedName>
</protein>
<dbReference type="InterPro" id="IPR015943">
    <property type="entry name" value="WD40/YVTN_repeat-like_dom_sf"/>
</dbReference>
<keyword evidence="1" id="KW-0732">Signal</keyword>
<reference evidence="3 4" key="1">
    <citation type="submission" date="2021-04" db="EMBL/GenBank/DDBJ databases">
        <title>novel species isolated from subtropical streams in China.</title>
        <authorList>
            <person name="Lu H."/>
        </authorList>
    </citation>
    <scope>NUCLEOTIDE SEQUENCE [LARGE SCALE GENOMIC DNA]</scope>
    <source>
        <strain evidence="3 4">FT147W</strain>
    </source>
</reference>
<feature type="chain" id="PRO_5047408665" evidence="1">
    <location>
        <begin position="20"/>
        <end position="871"/>
    </location>
</feature>
<dbReference type="SUPFAM" id="SSF50969">
    <property type="entry name" value="YVTN repeat-like/Quinoprotein amine dehydrogenase"/>
    <property type="match status" value="1"/>
</dbReference>
<dbReference type="EMBL" id="JAGSPK010000008">
    <property type="protein sequence ID" value="MBR7794354.1"/>
    <property type="molecule type" value="Genomic_DNA"/>
</dbReference>
<feature type="signal peptide" evidence="1">
    <location>
        <begin position="1"/>
        <end position="19"/>
    </location>
</feature>
<evidence type="ECO:0000313" key="4">
    <source>
        <dbReference type="Proteomes" id="UP000682982"/>
    </source>
</evidence>
<dbReference type="InterPro" id="IPR011044">
    <property type="entry name" value="Quino_amine_DH_bsu"/>
</dbReference>
<dbReference type="Proteomes" id="UP000682982">
    <property type="component" value="Unassembled WGS sequence"/>
</dbReference>
<evidence type="ECO:0000259" key="2">
    <source>
        <dbReference type="Pfam" id="PF19190"/>
    </source>
</evidence>
<proteinExistence type="predicted"/>